<protein>
    <submittedName>
        <fullName evidence="1">DUF2797 domain-containing protein</fullName>
    </submittedName>
</protein>
<accession>A0ABV9XBC1</accession>
<name>A0ABV9XBC1_9ACTN</name>
<evidence type="ECO:0000313" key="1">
    <source>
        <dbReference type="EMBL" id="MFC5022759.1"/>
    </source>
</evidence>
<proteinExistence type="predicted"/>
<sequence length="286" mass="29960">MSPWRCAGLRWRGEGASLLWAGGRASSLVPGQAVAFRAVGERLCGGARGNPCPLAAVVAARSTSGVCEECARLDRVHSVAADTALDDPRVFRVYLAWFGRGLVKVGITAEERGDARLLEQGAVAFTWLGRGALMAARRAEAVLGAGLGLPDRVPYAAKRLARVGLPGPDVRAREVHRLYDDALGVSGWQDTLERLPLDVQDHVGAFGLAGLERVDGVVAGLVDGGCLRGVLDAVAGPDLHLRPADGRFVVLDARLMRGWELSGEGVGADLSLPVVPVPPGVQGGLF</sequence>
<dbReference type="Pfam" id="PF10977">
    <property type="entry name" value="DUF2797"/>
    <property type="match status" value="1"/>
</dbReference>
<dbReference type="EMBL" id="JBHSJD010000007">
    <property type="protein sequence ID" value="MFC5022759.1"/>
    <property type="molecule type" value="Genomic_DNA"/>
</dbReference>
<organism evidence="1 2">
    <name type="scientific">Streptomyces coeruleoprunus</name>
    <dbReference type="NCBI Taxonomy" id="285563"/>
    <lineage>
        <taxon>Bacteria</taxon>
        <taxon>Bacillati</taxon>
        <taxon>Actinomycetota</taxon>
        <taxon>Actinomycetes</taxon>
        <taxon>Kitasatosporales</taxon>
        <taxon>Streptomycetaceae</taxon>
        <taxon>Streptomyces</taxon>
    </lineage>
</organism>
<dbReference type="Proteomes" id="UP001595829">
    <property type="component" value="Unassembled WGS sequence"/>
</dbReference>
<gene>
    <name evidence="1" type="ORF">ACFPM3_11520</name>
</gene>
<evidence type="ECO:0000313" key="2">
    <source>
        <dbReference type="Proteomes" id="UP001595829"/>
    </source>
</evidence>
<keyword evidence="2" id="KW-1185">Reference proteome</keyword>
<comment type="caution">
    <text evidence="1">The sequence shown here is derived from an EMBL/GenBank/DDBJ whole genome shotgun (WGS) entry which is preliminary data.</text>
</comment>
<reference evidence="2" key="1">
    <citation type="journal article" date="2019" name="Int. J. Syst. Evol. Microbiol.">
        <title>The Global Catalogue of Microorganisms (GCM) 10K type strain sequencing project: providing services to taxonomists for standard genome sequencing and annotation.</title>
        <authorList>
            <consortium name="The Broad Institute Genomics Platform"/>
            <consortium name="The Broad Institute Genome Sequencing Center for Infectious Disease"/>
            <person name="Wu L."/>
            <person name="Ma J."/>
        </authorList>
    </citation>
    <scope>NUCLEOTIDE SEQUENCE [LARGE SCALE GENOMIC DNA]</scope>
    <source>
        <strain evidence="2">CGMCC 4.1648</strain>
    </source>
</reference>
<dbReference type="InterPro" id="IPR021246">
    <property type="entry name" value="DUF2797"/>
</dbReference>
<dbReference type="RefSeq" id="WP_345690564.1">
    <property type="nucleotide sequence ID" value="NZ_BAABIT010000001.1"/>
</dbReference>